<organism evidence="1 2">
    <name type="scientific">Cloeon dipterum</name>
    <dbReference type="NCBI Taxonomy" id="197152"/>
    <lineage>
        <taxon>Eukaryota</taxon>
        <taxon>Metazoa</taxon>
        <taxon>Ecdysozoa</taxon>
        <taxon>Arthropoda</taxon>
        <taxon>Hexapoda</taxon>
        <taxon>Insecta</taxon>
        <taxon>Pterygota</taxon>
        <taxon>Palaeoptera</taxon>
        <taxon>Ephemeroptera</taxon>
        <taxon>Pisciforma</taxon>
        <taxon>Baetidae</taxon>
        <taxon>Cloeon</taxon>
    </lineage>
</organism>
<dbReference type="AlphaFoldDB" id="A0A8S1CYM2"/>
<dbReference type="EMBL" id="CADEPI010000119">
    <property type="protein sequence ID" value="CAB3375862.1"/>
    <property type="molecule type" value="Genomic_DNA"/>
</dbReference>
<protein>
    <submittedName>
        <fullName evidence="1">Uncharacterized protein</fullName>
    </submittedName>
</protein>
<evidence type="ECO:0000313" key="2">
    <source>
        <dbReference type="Proteomes" id="UP000494165"/>
    </source>
</evidence>
<comment type="caution">
    <text evidence="1">The sequence shown here is derived from an EMBL/GenBank/DDBJ whole genome shotgun (WGS) entry which is preliminary data.</text>
</comment>
<sequence length="74" mass="8707">MGNPLIENRVVRYQMVTHLKRGIYTRVEKIRENSVSPLEPAPAVNLKRLLKKFDGNFFDLQSTEPQSWTRPYEC</sequence>
<accession>A0A8S1CYM2</accession>
<gene>
    <name evidence="1" type="ORF">CLODIP_2_CD13855</name>
</gene>
<dbReference type="Proteomes" id="UP000494165">
    <property type="component" value="Unassembled WGS sequence"/>
</dbReference>
<proteinExistence type="predicted"/>
<reference evidence="1 2" key="1">
    <citation type="submission" date="2020-04" db="EMBL/GenBank/DDBJ databases">
        <authorList>
            <person name="Alioto T."/>
            <person name="Alioto T."/>
            <person name="Gomez Garrido J."/>
        </authorList>
    </citation>
    <scope>NUCLEOTIDE SEQUENCE [LARGE SCALE GENOMIC DNA]</scope>
</reference>
<name>A0A8S1CYM2_9INSE</name>
<keyword evidence="2" id="KW-1185">Reference proteome</keyword>
<evidence type="ECO:0000313" key="1">
    <source>
        <dbReference type="EMBL" id="CAB3375862.1"/>
    </source>
</evidence>